<sequence length="170" mass="18852">MNRRRLLALSGVGVGVSGGYLAREWHRSRSPTLPDGMDVDTHYTTDFPTFVLEEQWEGRADWREERHHVFADADAADEAVRTTRESLTSLVDETDFDVSYLLVVQNGMQSAPDLELEGIERVDDSIHVEISINAPSSGGDDLATHTFLTRITDTKTGVPETASVDIEGYV</sequence>
<protein>
    <submittedName>
        <fullName evidence="1">Uncharacterized protein</fullName>
    </submittedName>
</protein>
<dbReference type="STRING" id="1095778.SAMN04489842_1232"/>
<gene>
    <name evidence="1" type="ORF">SAMN04489842_1232</name>
</gene>
<dbReference type="AlphaFoldDB" id="A0A1H1C1E4"/>
<dbReference type="OrthoDB" id="206092at2157"/>
<keyword evidence="2" id="KW-1185">Reference proteome</keyword>
<evidence type="ECO:0000313" key="1">
    <source>
        <dbReference type="EMBL" id="SDQ58042.1"/>
    </source>
</evidence>
<dbReference type="EMBL" id="FNLC01000001">
    <property type="protein sequence ID" value="SDQ58042.1"/>
    <property type="molecule type" value="Genomic_DNA"/>
</dbReference>
<evidence type="ECO:0000313" key="2">
    <source>
        <dbReference type="Proteomes" id="UP000198848"/>
    </source>
</evidence>
<accession>A0A1H1C1E4</accession>
<organism evidence="1 2">
    <name type="scientific">Natronobacterium texcoconense</name>
    <dbReference type="NCBI Taxonomy" id="1095778"/>
    <lineage>
        <taxon>Archaea</taxon>
        <taxon>Methanobacteriati</taxon>
        <taxon>Methanobacteriota</taxon>
        <taxon>Stenosarchaea group</taxon>
        <taxon>Halobacteria</taxon>
        <taxon>Halobacteriales</taxon>
        <taxon>Natrialbaceae</taxon>
        <taxon>Natronobacterium</taxon>
    </lineage>
</organism>
<dbReference type="RefSeq" id="WP_090378787.1">
    <property type="nucleotide sequence ID" value="NZ_FNLC01000001.1"/>
</dbReference>
<reference evidence="2" key="1">
    <citation type="submission" date="2016-10" db="EMBL/GenBank/DDBJ databases">
        <authorList>
            <person name="Varghese N."/>
            <person name="Submissions S."/>
        </authorList>
    </citation>
    <scope>NUCLEOTIDE SEQUENCE [LARGE SCALE GENOMIC DNA]</scope>
    <source>
        <strain evidence="2">DSM 24767</strain>
    </source>
</reference>
<dbReference type="Proteomes" id="UP000198848">
    <property type="component" value="Unassembled WGS sequence"/>
</dbReference>
<proteinExistence type="predicted"/>
<name>A0A1H1C1E4_NATTX</name>